<dbReference type="KEGG" id="vg:80536805"/>
<evidence type="ECO:0000256" key="7">
    <source>
        <dbReference type="ARBA" id="ARBA00022695"/>
    </source>
</evidence>
<evidence type="ECO:0000256" key="20">
    <source>
        <dbReference type="ARBA" id="ARBA00048548"/>
    </source>
</evidence>
<organism evidence="22 23">
    <name type="scientific">Auricularia heimuer negative-stranded RNA virus 1</name>
    <dbReference type="NCBI Taxonomy" id="2732257"/>
    <lineage>
        <taxon>Viruses</taxon>
        <taxon>Riboviria</taxon>
        <taxon>Orthornavirae</taxon>
        <taxon>Negarnaviricota</taxon>
        <taxon>Haploviricotina</taxon>
        <taxon>Monjiviricetes</taxon>
        <taxon>Mononegavirales</taxon>
        <taxon>Mymonaviridae</taxon>
        <taxon>Auricularimonavirus</taxon>
        <taxon>Auricularimonavirus auriculariae</taxon>
    </lineage>
</organism>
<keyword evidence="9" id="KW-0067">ATP-binding</keyword>
<keyword evidence="4" id="KW-0507">mRNA processing</keyword>
<evidence type="ECO:0000256" key="8">
    <source>
        <dbReference type="ARBA" id="ARBA00022741"/>
    </source>
</evidence>
<evidence type="ECO:0000256" key="12">
    <source>
        <dbReference type="ARBA" id="ARBA00023042"/>
    </source>
</evidence>
<keyword evidence="12" id="KW-0506">mRNA capping</keyword>
<evidence type="ECO:0000256" key="14">
    <source>
        <dbReference type="ARBA" id="ARBA00024494"/>
    </source>
</evidence>
<evidence type="ECO:0000256" key="17">
    <source>
        <dbReference type="ARBA" id="ARBA00031012"/>
    </source>
</evidence>
<dbReference type="GO" id="GO:0044423">
    <property type="term" value="C:virion component"/>
    <property type="evidence" value="ECO:0007669"/>
    <property type="project" value="UniProtKB-KW"/>
</dbReference>
<keyword evidence="5" id="KW-0808">Transferase</keyword>
<dbReference type="InterPro" id="IPR026890">
    <property type="entry name" value="Mononeg_mRNAcap"/>
</dbReference>
<evidence type="ECO:0000256" key="1">
    <source>
        <dbReference type="ARBA" id="ARBA00004328"/>
    </source>
</evidence>
<evidence type="ECO:0000256" key="18">
    <source>
        <dbReference type="ARBA" id="ARBA00047332"/>
    </source>
</evidence>
<dbReference type="GO" id="GO:0004482">
    <property type="term" value="F:mRNA 5'-cap (guanine-N7-)-methyltransferase activity"/>
    <property type="evidence" value="ECO:0007669"/>
    <property type="project" value="InterPro"/>
</dbReference>
<dbReference type="GeneID" id="80536805"/>
<comment type="catalytic activity">
    <reaction evidence="19">
        <text>a 5'-end (5'-triphosphoguanosine)-adenylyl-adenylyl-cytidylyl-adenosine in mRNA + 2 S-adenosyl-L-methionine = a 5'-end (N(7)-methyl 5'-triphosphoguanosine)-(2'-O-methyladenylyl)-adenylyl-cytidylyl-adenosine in mRNA + 2 S-adenosyl-L-homocysteine + H(+)</text>
        <dbReference type="Rhea" id="RHEA:65376"/>
        <dbReference type="Rhea" id="RHEA-COMP:16797"/>
        <dbReference type="Rhea" id="RHEA-COMP:16798"/>
        <dbReference type="ChEBI" id="CHEBI:15378"/>
        <dbReference type="ChEBI" id="CHEBI:57856"/>
        <dbReference type="ChEBI" id="CHEBI:59789"/>
        <dbReference type="ChEBI" id="CHEBI:156483"/>
        <dbReference type="ChEBI" id="CHEBI:156484"/>
        <dbReference type="EC" id="2.1.1.375"/>
    </reaction>
</comment>
<dbReference type="EC" id="2.7.7.48" evidence="2"/>
<comment type="catalytic activity">
    <reaction evidence="18">
        <text>a 5'-end (5'-triphosphoguanosine)-adenylyl-adenylyl-cytidylyl-adenosine in mRNA + S-adenosyl-L-methionine = a 5'-end (5'-triphosphoguanosine)-(2'-O-methyladenylyl)-adenylyl-cytidylyl-adenosine in mRNA + S-adenosyl-L-homocysteine + H(+)</text>
        <dbReference type="Rhea" id="RHEA:65380"/>
        <dbReference type="Rhea" id="RHEA-COMP:16797"/>
        <dbReference type="Rhea" id="RHEA-COMP:16801"/>
        <dbReference type="ChEBI" id="CHEBI:15378"/>
        <dbReference type="ChEBI" id="CHEBI:57856"/>
        <dbReference type="ChEBI" id="CHEBI:59789"/>
        <dbReference type="ChEBI" id="CHEBI:156482"/>
        <dbReference type="ChEBI" id="CHEBI:156484"/>
    </reaction>
</comment>
<dbReference type="Pfam" id="PF00946">
    <property type="entry name" value="Mononeg_RNA_pol"/>
    <property type="match status" value="1"/>
</dbReference>
<keyword evidence="6" id="KW-0949">S-adenosyl-L-methionine</keyword>
<evidence type="ECO:0000256" key="19">
    <source>
        <dbReference type="ARBA" id="ARBA00047370"/>
    </source>
</evidence>
<protein>
    <recommendedName>
        <fullName evidence="2">RNA-directed RNA polymerase</fullName>
        <ecNumber evidence="2">2.7.7.48</ecNumber>
    </recommendedName>
    <alternativeName>
        <fullName evidence="17">Replicase</fullName>
    </alternativeName>
    <alternativeName>
        <fullName evidence="16">Transcriptase</fullName>
    </alternativeName>
</protein>
<sequence>MDFNIENLFQQQKRYFVPRYLDSPLLADKLDERVWDAVHNTGSNDGGRLIRRQVNQLIKGRDVTFCSECMGSTHAISGRIEGCTGRHIVPVCPNDLLLLTYESHRPLLNMSLEESVLKEQAALASALLEQEGITIPKKRILTEDTRRWFGLEDVFLNPQRKLVAERGRGSKSLILAACASYFGTRACLSDKFVVLGSPGEGDLKVMTYDMYTCVLDTVRKRARLSLGMDLLGKSDALREAVDEQVEWQRGWIRAFGNAGYDLAKQTEALTKTLLSERTDDILGEDGPYPAMKEKILAKARKLEEAHPGAEEVAKYQLSWFESYTEPLDLKEIVELFGLQKLVCHPFIYVREAGKSAAAEASKLKDIDPVAISELRGAWCAMFCAGFMASNKRWPGLRFAPSAKSTQIFKWYTARYTNLSQADIPIDEWDGIAFEQEFDFNYHENFLELLDDKAVSFLRDEAAAYWDDPNGASTSGRLLLEIMKRETFSIRSIVDKIEAEGVPHNWKIVCLCPKEKEMKTEARMFAIMVPEMRCAMACTEANLAEHVFPYLSAQTMTKDKVSIDHILANMTTPRAEDGILHIFIECDLSRWNLLWRASVVNRVGADLNDLFGLTRMYTFAHDFFEDAIIIVRTKDMRPDGIELENPPAGDLIFYGWRGGFEGLLQKLWTILTYAMIERALRKLLCSKLMIGQGDNQILSLVAPQPADLDRKEAYRGLVKKVLAMLEEGCADVNQNLKPEECIASLNVLTYGKIVQIGGMRYHTSLKFLSTCFERSHDEIPSFVGELTALWSSALAAADHTEKSVELYLMASFLFARAVVRRSQEESAEWDGLRAEDLKRLRSITSDKIIQAIWLPSRCGGLSICSPLDFIHRGSADPLSKDLAVLMRASCLSQVVAPVGQLVLDRTFLSATPDRKDLLQDPYGLPLVKCQSPMGHMTRLVGEYLAQYTVNRDLAVFKMPEYEVYSELLATILIDTSPFNPKLGRDIFTYSVAHEVERLTKMFVTTRTVQKDSRLHGIDASANILTASGLEFYHKLRLVLTIPSRRARLIWTFVRDYRLAFSLREAWGTGPDRVVGVNAVVPEWFPVRWAREITDTVGVKLVATLPPEPLSVRGPETPYLGARTVASRSEHGFKIVGDSRPLRAVKNLREIYSLSNLSSNMKRLVQDVARARSQINFSDSTLQGAITGGSTQHRYQSQRSEQGSFTLSTGWISTHCVMISDELPPITGSTLDFPVMFQEFYTYLIGILGLAAAYGQAPLGYLELVSVLPADDIDPIDDATLDVVYDRELQVEGMWSESHMLYSRGAVQLMLTGPLSTNPRGQDRSFQGVASPLELLHALRAEMMVRLTGTGLVSALVDGVSGVRRPLNIDLSEAVRIGYKSLVSAAAVTGALEVGVQWMSDISSPKPRSTVEHYLRHVSESLAEAILRLLSNPAHRHDPDAIGIVATSHPLYGGRGRSPKEHLTLEIFREAEKTLREMHKETRPILLYGSERGGTTSRMLMARLGATLYGLWRLGASATLIRDIAVLPQVYLGDDTPMESRRIANAKRLLAEAAKMTRGDLLLGPALQAASIRSWVQLVAHDHRLVIRSVRQLSPPPSLPVEDPTALSSLVVYSEDLVTTVDSIVTRDHASLSPYRQQLAWRYQQVGRSLSVHYEPWAFMMSPCRARPVVFVGVGFGVGARAALDLGAETVTGFDLASAYPLRSLRLGLPPPEVQISGRRTKFRWGHILGESEFTWESASSRTASYSLMPDDSIVVVDVQPYRTPAVYWSWTSDVRPDLIYGTRFFCSLTEVKDRVLEFAAYFDLYQVRAIHRYGQIQAMAFGTRRVEPVHLLSPERIATVMKTLRLVEVTATASSNTRLLVDVLTVLWDDLTWGFRPIFHWGRARARLVRMAGEYSSRQSYDNWTLVLARVRALDWMMTTARDPADIAAILSDDHTFVTMARGGPLKILVTSEMRRLLIEVCLRLASAPA</sequence>
<dbReference type="PROSITE" id="PS50526">
    <property type="entry name" value="RDRP_SSRNA_NEG_NONSEG"/>
    <property type="match status" value="1"/>
</dbReference>
<evidence type="ECO:0000256" key="16">
    <source>
        <dbReference type="ARBA" id="ARBA00030436"/>
    </source>
</evidence>
<evidence type="ECO:0000256" key="9">
    <source>
        <dbReference type="ARBA" id="ARBA00022840"/>
    </source>
</evidence>
<keyword evidence="10" id="KW-0946">Virion</keyword>
<evidence type="ECO:0000256" key="10">
    <source>
        <dbReference type="ARBA" id="ARBA00022844"/>
    </source>
</evidence>
<feature type="domain" description="RdRp catalytic" evidence="21">
    <location>
        <begin position="579"/>
        <end position="757"/>
    </location>
</feature>
<keyword evidence="13" id="KW-0511">Multifunctional enzyme</keyword>
<evidence type="ECO:0000313" key="22">
    <source>
        <dbReference type="EMBL" id="QJP04103.1"/>
    </source>
</evidence>
<evidence type="ECO:0000256" key="13">
    <source>
        <dbReference type="ARBA" id="ARBA00023268"/>
    </source>
</evidence>
<comment type="catalytic activity">
    <reaction evidence="20">
        <text>GTP + H2O = GDP + phosphate + H(+)</text>
        <dbReference type="Rhea" id="RHEA:19669"/>
        <dbReference type="ChEBI" id="CHEBI:15377"/>
        <dbReference type="ChEBI" id="CHEBI:15378"/>
        <dbReference type="ChEBI" id="CHEBI:37565"/>
        <dbReference type="ChEBI" id="CHEBI:43474"/>
        <dbReference type="ChEBI" id="CHEBI:58189"/>
    </reaction>
</comment>
<evidence type="ECO:0000259" key="21">
    <source>
        <dbReference type="PROSITE" id="PS50526"/>
    </source>
</evidence>
<dbReference type="Proteomes" id="UP000677589">
    <property type="component" value="Segment"/>
</dbReference>
<evidence type="ECO:0000256" key="6">
    <source>
        <dbReference type="ARBA" id="ARBA00022691"/>
    </source>
</evidence>
<evidence type="ECO:0000256" key="3">
    <source>
        <dbReference type="ARBA" id="ARBA00022484"/>
    </source>
</evidence>
<proteinExistence type="predicted"/>
<dbReference type="GO" id="GO:0003968">
    <property type="term" value="F:RNA-directed RNA polymerase activity"/>
    <property type="evidence" value="ECO:0007669"/>
    <property type="project" value="UniProtKB-KW"/>
</dbReference>
<reference evidence="22" key="1">
    <citation type="submission" date="2020-03" db="EMBL/GenBank/DDBJ databases">
        <authorList>
            <person name="Li X."/>
        </authorList>
    </citation>
    <scope>NUCLEOTIDE SEQUENCE</scope>
    <source>
        <strain evidence="22">CCMJ1222</strain>
    </source>
</reference>
<keyword evidence="7" id="KW-0548">Nucleotidyltransferase</keyword>
<dbReference type="GO" id="GO:0005524">
    <property type="term" value="F:ATP binding"/>
    <property type="evidence" value="ECO:0007669"/>
    <property type="project" value="UniProtKB-KW"/>
</dbReference>
<dbReference type="Pfam" id="PF14318">
    <property type="entry name" value="Mononeg_mRNAcap"/>
    <property type="match status" value="1"/>
</dbReference>
<evidence type="ECO:0000256" key="5">
    <source>
        <dbReference type="ARBA" id="ARBA00022679"/>
    </source>
</evidence>
<accession>A0A6M3Z8I5</accession>
<evidence type="ECO:0000256" key="11">
    <source>
        <dbReference type="ARBA" id="ARBA00022953"/>
    </source>
</evidence>
<keyword evidence="23" id="KW-1185">Reference proteome</keyword>
<dbReference type="EMBL" id="MT259204">
    <property type="protein sequence ID" value="QJP04103.1"/>
    <property type="molecule type" value="Viral_cRNA"/>
</dbReference>
<comment type="subcellular location">
    <subcellularLocation>
        <location evidence="1">Virion</location>
    </subcellularLocation>
</comment>
<keyword evidence="8" id="KW-0547">Nucleotide-binding</keyword>
<keyword evidence="3 22" id="KW-0696">RNA-directed RNA polymerase</keyword>
<dbReference type="InterPro" id="IPR014023">
    <property type="entry name" value="Mononeg_RNA_pol_cat"/>
</dbReference>
<comment type="catalytic activity">
    <reaction evidence="15">
        <text>a 5'-end (5'-triphosphoguanosine)-(2'-O-methyladenylyl)-adenylyl-cytidylyl-adenosine in mRNA + S-adenosyl-L-methionine = a 5'-end (N(7)-methyl 5'-triphosphoguanosine)-(2'-O-methyladenylyl)-adenylyl-cytidylyl-adenosine in mRNA + S-adenosyl-L-homocysteine</text>
        <dbReference type="Rhea" id="RHEA:65440"/>
        <dbReference type="Rhea" id="RHEA-COMP:16798"/>
        <dbReference type="Rhea" id="RHEA-COMP:16801"/>
        <dbReference type="ChEBI" id="CHEBI:57856"/>
        <dbReference type="ChEBI" id="CHEBI:59789"/>
        <dbReference type="ChEBI" id="CHEBI:156482"/>
        <dbReference type="ChEBI" id="CHEBI:156483"/>
    </reaction>
</comment>
<comment type="catalytic activity">
    <reaction evidence="14">
        <text>a 5'-end triphospho-adenylyl-adenylyl-cytidylyl-adenosine in mRNA + GDP + H(+) = a 5'-end (5'-triphosphoguanosine)-adenylyl-adenylyl-cytidylyl-adenosine in mRNA + diphosphate</text>
        <dbReference type="Rhea" id="RHEA:65436"/>
        <dbReference type="Rhea" id="RHEA-COMP:16797"/>
        <dbReference type="Rhea" id="RHEA-COMP:16799"/>
        <dbReference type="ChEBI" id="CHEBI:15378"/>
        <dbReference type="ChEBI" id="CHEBI:33019"/>
        <dbReference type="ChEBI" id="CHEBI:58189"/>
        <dbReference type="ChEBI" id="CHEBI:156484"/>
        <dbReference type="ChEBI" id="CHEBI:156503"/>
        <dbReference type="EC" id="2.7.7.88"/>
    </reaction>
</comment>
<dbReference type="RefSeq" id="YP_010798572.1">
    <property type="nucleotide sequence ID" value="NC_076492.1"/>
</dbReference>
<keyword evidence="11" id="KW-0693">Viral RNA replication</keyword>
<name>A0A6M3Z8I5_9MONO</name>
<evidence type="ECO:0000256" key="4">
    <source>
        <dbReference type="ARBA" id="ARBA00022664"/>
    </source>
</evidence>
<evidence type="ECO:0000256" key="15">
    <source>
        <dbReference type="ARBA" id="ARBA00024499"/>
    </source>
</evidence>
<evidence type="ECO:0000313" key="23">
    <source>
        <dbReference type="Proteomes" id="UP000677589"/>
    </source>
</evidence>
<evidence type="ECO:0000256" key="2">
    <source>
        <dbReference type="ARBA" id="ARBA00012494"/>
    </source>
</evidence>